<dbReference type="EMBL" id="JARFYM010000037">
    <property type="protein sequence ID" value="MDL2403024.1"/>
    <property type="molecule type" value="Genomic_DNA"/>
</dbReference>
<feature type="compositionally biased region" description="Polar residues" evidence="2">
    <location>
        <begin position="53"/>
        <end position="63"/>
    </location>
</feature>
<evidence type="ECO:0000313" key="4">
    <source>
        <dbReference type="Proteomes" id="UP001172645"/>
    </source>
</evidence>
<dbReference type="RefSeq" id="WP_285872441.1">
    <property type="nucleotide sequence ID" value="NZ_JARFYM010000037.1"/>
</dbReference>
<keyword evidence="4" id="KW-1185">Reference proteome</keyword>
<accession>A0ABT7K7A0</accession>
<feature type="region of interest" description="Disordered" evidence="2">
    <location>
        <begin position="44"/>
        <end position="72"/>
    </location>
</feature>
<feature type="coiled-coil region" evidence="1">
    <location>
        <begin position="111"/>
        <end position="155"/>
    </location>
</feature>
<name>A0ABT7K7A0_9HYPH</name>
<gene>
    <name evidence="3" type="ORF">PY649_29430</name>
</gene>
<evidence type="ECO:0000256" key="1">
    <source>
        <dbReference type="SAM" id="Coils"/>
    </source>
</evidence>
<evidence type="ECO:0000313" key="3">
    <source>
        <dbReference type="EMBL" id="MDL2403024.1"/>
    </source>
</evidence>
<dbReference type="Proteomes" id="UP001172645">
    <property type="component" value="Unassembled WGS sequence"/>
</dbReference>
<reference evidence="3" key="1">
    <citation type="submission" date="2023-06" db="EMBL/GenBank/DDBJ databases">
        <title>Phylogenetic Diversity of Rhizobium strains.</title>
        <authorList>
            <person name="Moura F.T."/>
            <person name="Helene L.C.F."/>
            <person name="Hungria M."/>
        </authorList>
    </citation>
    <scope>NUCLEOTIDE SEQUENCE</scope>
    <source>
        <strain evidence="3">CCGE526</strain>
    </source>
</reference>
<comment type="caution">
    <text evidence="3">The sequence shown here is derived from an EMBL/GenBank/DDBJ whole genome shotgun (WGS) entry which is preliminary data.</text>
</comment>
<sequence>MKRDRDASRKLMGALLRLSAGRSDGFTAKDLALAASVPHETARDFLKPDRSSFTESVGSTSRDASGKGKPPNYYRVTEEGYQLLLKEVAAFRRQLIGAADPLPRDDVFRPLNQMKETIEDLEKAVADSEEFEDLLIEAKEGLKGCRKDLKALEAQQSEHVVEHALELGRLESRLRSEEGRSRNETKEPDFVDWLVEKFGSWLDKPAAPFEPVLMLLDGIEGRDPLSSAVIRSCRQDAISVAAFDVAQMSDTVRRQLFDALVNLRQATPLAASKLVLTMDGATRLGQELAEEFKALALPPVEQASLDLPGLGLFDPKAVRQSYLLRLADAQNRLRAPQARNFAKTCASALLALDAANDVPEWTITERLIGQGADRDKLMTAAQDLLGNVVFVDSNFDETIQEKLADVHLTYSSADKWVNAG</sequence>
<organism evidence="3 4">
    <name type="scientific">Rhizobium mayense</name>
    <dbReference type="NCBI Taxonomy" id="1312184"/>
    <lineage>
        <taxon>Bacteria</taxon>
        <taxon>Pseudomonadati</taxon>
        <taxon>Pseudomonadota</taxon>
        <taxon>Alphaproteobacteria</taxon>
        <taxon>Hyphomicrobiales</taxon>
        <taxon>Rhizobiaceae</taxon>
        <taxon>Rhizobium/Agrobacterium group</taxon>
        <taxon>Rhizobium</taxon>
    </lineage>
</organism>
<evidence type="ECO:0000256" key="2">
    <source>
        <dbReference type="SAM" id="MobiDB-lite"/>
    </source>
</evidence>
<keyword evidence="1" id="KW-0175">Coiled coil</keyword>
<protein>
    <submittedName>
        <fullName evidence="3">Uncharacterized protein</fullName>
    </submittedName>
</protein>
<proteinExistence type="predicted"/>